<dbReference type="GO" id="GO:0043748">
    <property type="term" value="F:O-succinylbenzoate synthase activity"/>
    <property type="evidence" value="ECO:0007669"/>
    <property type="project" value="UniProtKB-EC"/>
</dbReference>
<comment type="catalytic activity">
    <reaction evidence="4">
        <text>(1R,6R)-6-hydroxy-2-succinyl-cyclohexa-2,4-diene-1-carboxylate = 2-succinylbenzoate + H2O</text>
        <dbReference type="Rhea" id="RHEA:10196"/>
        <dbReference type="ChEBI" id="CHEBI:15377"/>
        <dbReference type="ChEBI" id="CHEBI:18325"/>
        <dbReference type="ChEBI" id="CHEBI:58689"/>
        <dbReference type="EC" id="4.2.1.113"/>
    </reaction>
</comment>
<evidence type="ECO:0000256" key="4">
    <source>
        <dbReference type="HAMAP-Rule" id="MF_00470"/>
    </source>
</evidence>
<dbReference type="PATRIC" id="fig|1630135.4.peg.483"/>
<dbReference type="SFLD" id="SFLDF00009">
    <property type="entry name" value="o-succinylbenzoate_synthase"/>
    <property type="match status" value="1"/>
</dbReference>
<keyword evidence="1 4" id="KW-0479">Metal-binding</keyword>
<reference evidence="6 7" key="1">
    <citation type="submission" date="2015-06" db="EMBL/GenBank/DDBJ databases">
        <title>Investigation of pathophysiology for high-risk pregnancy and development of treatment modality based on it.</title>
        <authorList>
            <person name="Kim B.-C."/>
            <person name="Lim S."/>
        </authorList>
    </citation>
    <scope>NUCLEOTIDE SEQUENCE [LARGE SCALE GENOMIC DNA]</scope>
    <source>
        <strain evidence="6 7">AD1-86</strain>
    </source>
</reference>
<dbReference type="EC" id="4.2.1.113" evidence="4"/>
<dbReference type="RefSeq" id="WP_065247352.1">
    <property type="nucleotide sequence ID" value="NZ_CP012117.1"/>
</dbReference>
<dbReference type="SFLD" id="SFLDG00180">
    <property type="entry name" value="muconate_cycloisomerase"/>
    <property type="match status" value="1"/>
</dbReference>
<keyword evidence="2 4" id="KW-0460">Magnesium</keyword>
<dbReference type="InterPro" id="IPR036849">
    <property type="entry name" value="Enolase-like_C_sf"/>
</dbReference>
<comment type="pathway">
    <text evidence="4">Quinol/quinone metabolism; menaquinone biosynthesis.</text>
</comment>
<dbReference type="Pfam" id="PF13378">
    <property type="entry name" value="MR_MLE_C"/>
    <property type="match status" value="1"/>
</dbReference>
<keyword evidence="3 4" id="KW-0456">Lyase</keyword>
<dbReference type="SFLD" id="SFLDS00001">
    <property type="entry name" value="Enolase"/>
    <property type="match status" value="1"/>
</dbReference>
<dbReference type="PANTHER" id="PTHR48073">
    <property type="entry name" value="O-SUCCINYLBENZOATE SYNTHASE-RELATED"/>
    <property type="match status" value="1"/>
</dbReference>
<comment type="cofactor">
    <cofactor evidence="4">
        <name>a divalent metal cation</name>
        <dbReference type="ChEBI" id="CHEBI:60240"/>
    </cofactor>
</comment>
<organism evidence="6 7">
    <name type="scientific">Dermabacter vaginalis</name>
    <dbReference type="NCBI Taxonomy" id="1630135"/>
    <lineage>
        <taxon>Bacteria</taxon>
        <taxon>Bacillati</taxon>
        <taxon>Actinomycetota</taxon>
        <taxon>Actinomycetes</taxon>
        <taxon>Micrococcales</taxon>
        <taxon>Dermabacteraceae</taxon>
        <taxon>Dermabacter</taxon>
    </lineage>
</organism>
<evidence type="ECO:0000256" key="3">
    <source>
        <dbReference type="ARBA" id="ARBA00023239"/>
    </source>
</evidence>
<accession>A0A1B0ZGJ3</accession>
<dbReference type="Gene3D" id="3.20.20.120">
    <property type="entry name" value="Enolase-like C-terminal domain"/>
    <property type="match status" value="1"/>
</dbReference>
<dbReference type="GO" id="GO:0000287">
    <property type="term" value="F:magnesium ion binding"/>
    <property type="evidence" value="ECO:0007669"/>
    <property type="project" value="UniProtKB-UniRule"/>
</dbReference>
<dbReference type="AlphaFoldDB" id="A0A1B0ZGJ3"/>
<sequence>MQFEGQIERIEIVRIPMRTRFRGIDVREAALLRGPEGWGEFSPFLEYGPEEASAWLAAALEQATLPFPEPARVRIPINATIPVVSPEHAYTLARSFGAATAKVKVSDASCAHSDDLARVAAVREALGDEARIRVDANAAWGVREAIEKIRELDRAAGGLEYVEQPCVSVRELAEVRREVHVKIAADESVRKAEDPLAVARAKAADILVMKAQPLGGVRRALALAEQAGLPAVVSSALETSVGLSAGLAFAAALPDIEHACGLGTARLLKGDVTEAPLVSEDGTLPAGRVEVSEELLEKHRAPEERTRVWQARIAEAAEVLEARGYWPR</sequence>
<dbReference type="KEGG" id="dva:DAD186_04810"/>
<dbReference type="CDD" id="cd03320">
    <property type="entry name" value="OSBS"/>
    <property type="match status" value="1"/>
</dbReference>
<comment type="similarity">
    <text evidence="4">Belongs to the mandelate racemase/muconate lactonizing enzyme family. MenC type 1 subfamily.</text>
</comment>
<dbReference type="InterPro" id="IPR010196">
    <property type="entry name" value="OSB_synthase_MenC1"/>
</dbReference>
<proteinExistence type="inferred from homology"/>
<name>A0A1B0ZGJ3_9MICO</name>
<dbReference type="PANTHER" id="PTHR48073:SF2">
    <property type="entry name" value="O-SUCCINYLBENZOATE SYNTHASE"/>
    <property type="match status" value="1"/>
</dbReference>
<dbReference type="UniPathway" id="UPA00079"/>
<evidence type="ECO:0000313" key="6">
    <source>
        <dbReference type="EMBL" id="ANP27036.1"/>
    </source>
</evidence>
<dbReference type="EMBL" id="CP012117">
    <property type="protein sequence ID" value="ANP27036.1"/>
    <property type="molecule type" value="Genomic_DNA"/>
</dbReference>
<feature type="domain" description="Mandelate racemase/muconate lactonizing enzyme C-terminal" evidence="5">
    <location>
        <begin position="86"/>
        <end position="182"/>
    </location>
</feature>
<dbReference type="UniPathway" id="UPA01057">
    <property type="reaction ID" value="UER00165"/>
</dbReference>
<feature type="binding site" evidence="4">
    <location>
        <position position="186"/>
    </location>
    <ligand>
        <name>Mg(2+)</name>
        <dbReference type="ChEBI" id="CHEBI:18420"/>
    </ligand>
</feature>
<keyword evidence="4" id="KW-0474">Menaquinone biosynthesis</keyword>
<feature type="binding site" evidence="4">
    <location>
        <position position="163"/>
    </location>
    <ligand>
        <name>Mg(2+)</name>
        <dbReference type="ChEBI" id="CHEBI:18420"/>
    </ligand>
</feature>
<evidence type="ECO:0000259" key="5">
    <source>
        <dbReference type="SMART" id="SM00922"/>
    </source>
</evidence>
<dbReference type="NCBIfam" id="NF002782">
    <property type="entry name" value="PRK02901.1"/>
    <property type="match status" value="1"/>
</dbReference>
<dbReference type="Proteomes" id="UP000092596">
    <property type="component" value="Chromosome"/>
</dbReference>
<dbReference type="STRING" id="1630135.DAD186_04810"/>
<evidence type="ECO:0000313" key="7">
    <source>
        <dbReference type="Proteomes" id="UP000092596"/>
    </source>
</evidence>
<dbReference type="HAMAP" id="MF_00470">
    <property type="entry name" value="MenC_1"/>
    <property type="match status" value="1"/>
</dbReference>
<feature type="active site" description="Proton donor" evidence="4">
    <location>
        <position position="104"/>
    </location>
</feature>
<gene>
    <name evidence="4" type="primary">menC</name>
    <name evidence="6" type="ORF">DAD186_04810</name>
</gene>
<comment type="function">
    <text evidence="4">Converts 2-succinyl-6-hydroxy-2,4-cyclohexadiene-1-carboxylate (SHCHC) to 2-succinylbenzoate (OSB).</text>
</comment>
<dbReference type="InterPro" id="IPR029065">
    <property type="entry name" value="Enolase_C-like"/>
</dbReference>
<dbReference type="Pfam" id="PF18374">
    <property type="entry name" value="Enolase_like_N"/>
    <property type="match status" value="1"/>
</dbReference>
<dbReference type="SUPFAM" id="SSF51604">
    <property type="entry name" value="Enolase C-terminal domain-like"/>
    <property type="match status" value="1"/>
</dbReference>
<evidence type="ECO:0000256" key="2">
    <source>
        <dbReference type="ARBA" id="ARBA00022842"/>
    </source>
</evidence>
<dbReference type="InterPro" id="IPR013342">
    <property type="entry name" value="Mandelate_racemase_C"/>
</dbReference>
<feature type="binding site" evidence="4">
    <location>
        <position position="135"/>
    </location>
    <ligand>
        <name>Mg(2+)</name>
        <dbReference type="ChEBI" id="CHEBI:18420"/>
    </ligand>
</feature>
<dbReference type="GO" id="GO:0009234">
    <property type="term" value="P:menaquinone biosynthetic process"/>
    <property type="evidence" value="ECO:0007669"/>
    <property type="project" value="UniProtKB-UniRule"/>
</dbReference>
<comment type="pathway">
    <text evidence="4">Quinol/quinone metabolism; 1,4-dihydroxy-2-naphthoate biosynthesis; 1,4-dihydroxy-2-naphthoate from chorismate: step 4/7.</text>
</comment>
<dbReference type="SMART" id="SM00922">
    <property type="entry name" value="MR_MLE"/>
    <property type="match status" value="1"/>
</dbReference>
<protein>
    <recommendedName>
        <fullName evidence="4">o-succinylbenzoate synthase</fullName>
        <shortName evidence="4">OSB synthase</shortName>
        <shortName evidence="4">OSBS</shortName>
        <ecNumber evidence="4">4.2.1.113</ecNumber>
    </recommendedName>
    <alternativeName>
        <fullName evidence="4">4-(2'-carboxyphenyl)-4-oxybutyric acid synthase</fullName>
    </alternativeName>
    <alternativeName>
        <fullName evidence="4">o-succinylbenzoic acid synthase</fullName>
    </alternativeName>
</protein>
<evidence type="ECO:0000256" key="1">
    <source>
        <dbReference type="ARBA" id="ARBA00022723"/>
    </source>
</evidence>
<feature type="active site" description="Proton acceptor" evidence="4">
    <location>
        <position position="210"/>
    </location>
</feature>